<evidence type="ECO:0000313" key="2">
    <source>
        <dbReference type="EMBL" id="KAJ1143381.1"/>
    </source>
</evidence>
<name>A0AAV7QVT5_PLEWA</name>
<proteinExistence type="predicted"/>
<evidence type="ECO:0000256" key="1">
    <source>
        <dbReference type="SAM" id="MobiDB-lite"/>
    </source>
</evidence>
<reference evidence="2" key="1">
    <citation type="journal article" date="2022" name="bioRxiv">
        <title>Sequencing and chromosome-scale assembly of the giantPleurodeles waltlgenome.</title>
        <authorList>
            <person name="Brown T."/>
            <person name="Elewa A."/>
            <person name="Iarovenko S."/>
            <person name="Subramanian E."/>
            <person name="Araus A.J."/>
            <person name="Petzold A."/>
            <person name="Susuki M."/>
            <person name="Suzuki K.-i.T."/>
            <person name="Hayashi T."/>
            <person name="Toyoda A."/>
            <person name="Oliveira C."/>
            <person name="Osipova E."/>
            <person name="Leigh N.D."/>
            <person name="Simon A."/>
            <person name="Yun M.H."/>
        </authorList>
    </citation>
    <scope>NUCLEOTIDE SEQUENCE</scope>
    <source>
        <strain evidence="2">20211129_DDA</strain>
        <tissue evidence="2">Liver</tissue>
    </source>
</reference>
<keyword evidence="3" id="KW-1185">Reference proteome</keyword>
<evidence type="ECO:0000313" key="3">
    <source>
        <dbReference type="Proteomes" id="UP001066276"/>
    </source>
</evidence>
<dbReference type="Proteomes" id="UP001066276">
    <property type="component" value="Chromosome 6"/>
</dbReference>
<gene>
    <name evidence="2" type="ORF">NDU88_009690</name>
</gene>
<dbReference type="AlphaFoldDB" id="A0AAV7QVT5"/>
<dbReference type="EMBL" id="JANPWB010000010">
    <property type="protein sequence ID" value="KAJ1143381.1"/>
    <property type="molecule type" value="Genomic_DNA"/>
</dbReference>
<feature type="region of interest" description="Disordered" evidence="1">
    <location>
        <begin position="38"/>
        <end position="71"/>
    </location>
</feature>
<sequence>MGWVGVAASYEPSKKGCACGVFIYAAAQEVSIIRRLSLGTTQPNKTGDEERANPRGVLSGAVAQARRQRTP</sequence>
<protein>
    <submittedName>
        <fullName evidence="2">Uncharacterized protein</fullName>
    </submittedName>
</protein>
<accession>A0AAV7QVT5</accession>
<organism evidence="2 3">
    <name type="scientific">Pleurodeles waltl</name>
    <name type="common">Iberian ribbed newt</name>
    <dbReference type="NCBI Taxonomy" id="8319"/>
    <lineage>
        <taxon>Eukaryota</taxon>
        <taxon>Metazoa</taxon>
        <taxon>Chordata</taxon>
        <taxon>Craniata</taxon>
        <taxon>Vertebrata</taxon>
        <taxon>Euteleostomi</taxon>
        <taxon>Amphibia</taxon>
        <taxon>Batrachia</taxon>
        <taxon>Caudata</taxon>
        <taxon>Salamandroidea</taxon>
        <taxon>Salamandridae</taxon>
        <taxon>Pleurodelinae</taxon>
        <taxon>Pleurodeles</taxon>
    </lineage>
</organism>
<comment type="caution">
    <text evidence="2">The sequence shown here is derived from an EMBL/GenBank/DDBJ whole genome shotgun (WGS) entry which is preliminary data.</text>
</comment>